<evidence type="ECO:0000256" key="2">
    <source>
        <dbReference type="SAM" id="MobiDB-lite"/>
    </source>
</evidence>
<name>A0A9N8ERS7_9STRA</name>
<accession>A0A9N8ERS7</accession>
<keyword evidence="5" id="KW-1185">Reference proteome</keyword>
<feature type="coiled-coil region" evidence="1">
    <location>
        <begin position="120"/>
        <end position="206"/>
    </location>
</feature>
<keyword evidence="1" id="KW-0175">Coiled coil</keyword>
<feature type="signal peptide" evidence="3">
    <location>
        <begin position="1"/>
        <end position="19"/>
    </location>
</feature>
<proteinExistence type="predicted"/>
<comment type="caution">
    <text evidence="4">The sequence shown here is derived from an EMBL/GenBank/DDBJ whole genome shotgun (WGS) entry which is preliminary data.</text>
</comment>
<feature type="coiled-coil region" evidence="1">
    <location>
        <begin position="253"/>
        <end position="362"/>
    </location>
</feature>
<feature type="chain" id="PRO_5040388234" evidence="3">
    <location>
        <begin position="20"/>
        <end position="610"/>
    </location>
</feature>
<evidence type="ECO:0000256" key="1">
    <source>
        <dbReference type="SAM" id="Coils"/>
    </source>
</evidence>
<evidence type="ECO:0000313" key="5">
    <source>
        <dbReference type="Proteomes" id="UP001153069"/>
    </source>
</evidence>
<dbReference type="EMBL" id="CAICTM010001598">
    <property type="protein sequence ID" value="CAB9524889.1"/>
    <property type="molecule type" value="Genomic_DNA"/>
</dbReference>
<gene>
    <name evidence="4" type="ORF">SEMRO_1600_G285080.1</name>
</gene>
<keyword evidence="3" id="KW-0732">Signal</keyword>
<organism evidence="4 5">
    <name type="scientific">Seminavis robusta</name>
    <dbReference type="NCBI Taxonomy" id="568900"/>
    <lineage>
        <taxon>Eukaryota</taxon>
        <taxon>Sar</taxon>
        <taxon>Stramenopiles</taxon>
        <taxon>Ochrophyta</taxon>
        <taxon>Bacillariophyta</taxon>
        <taxon>Bacillariophyceae</taxon>
        <taxon>Bacillariophycidae</taxon>
        <taxon>Naviculales</taxon>
        <taxon>Naviculaceae</taxon>
        <taxon>Seminavis</taxon>
    </lineage>
</organism>
<feature type="coiled-coil region" evidence="1">
    <location>
        <begin position="536"/>
        <end position="584"/>
    </location>
</feature>
<reference evidence="4" key="1">
    <citation type="submission" date="2020-06" db="EMBL/GenBank/DDBJ databases">
        <authorList>
            <consortium name="Plant Systems Biology data submission"/>
        </authorList>
    </citation>
    <scope>NUCLEOTIDE SEQUENCE</scope>
    <source>
        <strain evidence="4">D6</strain>
    </source>
</reference>
<feature type="region of interest" description="Disordered" evidence="2">
    <location>
        <begin position="33"/>
        <end position="70"/>
    </location>
</feature>
<dbReference type="Proteomes" id="UP001153069">
    <property type="component" value="Unassembled WGS sequence"/>
</dbReference>
<evidence type="ECO:0000313" key="4">
    <source>
        <dbReference type="EMBL" id="CAB9524889.1"/>
    </source>
</evidence>
<protein>
    <submittedName>
        <fullName evidence="4">Uncharacterized protein</fullName>
    </submittedName>
</protein>
<dbReference type="AlphaFoldDB" id="A0A9N8ERS7"/>
<evidence type="ECO:0000256" key="3">
    <source>
        <dbReference type="SAM" id="SignalP"/>
    </source>
</evidence>
<feature type="compositionally biased region" description="Basic and acidic residues" evidence="2">
    <location>
        <begin position="46"/>
        <end position="55"/>
    </location>
</feature>
<feature type="compositionally biased region" description="Polar residues" evidence="2">
    <location>
        <begin position="33"/>
        <end position="43"/>
    </location>
</feature>
<feature type="compositionally biased region" description="Pro residues" evidence="2">
    <location>
        <begin position="61"/>
        <end position="70"/>
    </location>
</feature>
<sequence length="610" mass="71314">MKSLPLLSLVLVCAPEASGFQPLSFFLSSTQDAVTKTSGNSPPTRLESKTLDMERTSVMTPRPPKSVPPVPQELFMKELSLDDYDEPATDSSTTGSTATKSMKEQHDQLVEDMWATEQVLQVLRANVTELEGVLETKQAQVDTNDGLQDLRRMVEQSQAEWEALQSETKERERSENDILSEYQDKQTELEEQVSVLQEQLVETQMKIRSEQDTYLQLTQRIAEVDGTQDWESTEFQQEQEKMQSDFLDKKAQLEQIQAEFDAQETELTQANAQIRAQLETLQEQAEQDESQLAALQENHKAQRNELQAAIQQQETMVAQAQDNIVKAQNDTQQDLQQLKLELAQVESQQEELQETLRTTSLDHLIQESKWQGMLARTNKAVQKLNSTLVRDTSRHSWEREYLLDRLQAETKQWQLVHDQLQKERLQHDKERQSSWQPQWDQTAQRQQTAASFMKNRYAQLRSTFRQRWRTAKQEGRRMEESLTEQYERNLQDMNTTLALLQETVTLAGQSRRTLQLAAEQETLDAKQLWEHHSTMGNRMTNNLQQAQLEAEYLEQDQKELSRVLQQTEEDIVQMESSLRQILRATWRLTRQRVRNRRRRIVDRILRRQKE</sequence>